<evidence type="ECO:0000259" key="10">
    <source>
        <dbReference type="PROSITE" id="PS50164"/>
    </source>
</evidence>
<keyword evidence="12" id="KW-1185">Reference proteome</keyword>
<comment type="caution">
    <text evidence="8">Lacks conserved residue(s) required for the propagation of feature annotation.</text>
</comment>
<keyword evidence="4 8" id="KW-0378">Hydrolase</keyword>
<comment type="function">
    <text evidence="8">Catalytic subunit of a heterodimeric structure-specific endonuclease that resolves DNA secondary structures generated during DNA repair and recombination. Has endonuclease activity towards branched DNA substrates, introducing single-strand cuts in duplex DNA close to junctions with ss-DNA.</text>
</comment>
<evidence type="ECO:0000256" key="4">
    <source>
        <dbReference type="ARBA" id="ARBA00022801"/>
    </source>
</evidence>
<dbReference type="PROSITE" id="PS50164">
    <property type="entry name" value="GIY_YIG"/>
    <property type="match status" value="1"/>
</dbReference>
<dbReference type="PANTHER" id="PTHR20208">
    <property type="entry name" value="STRUCTURE-SPECIFIC ENDONUCLEASE SUBUNIT SLX1"/>
    <property type="match status" value="1"/>
</dbReference>
<feature type="compositionally biased region" description="Low complexity" evidence="9">
    <location>
        <begin position="12"/>
        <end position="22"/>
    </location>
</feature>
<dbReference type="GO" id="GO:0008821">
    <property type="term" value="F:crossover junction DNA endonuclease activity"/>
    <property type="evidence" value="ECO:0007669"/>
    <property type="project" value="TreeGrafter"/>
</dbReference>
<dbReference type="OrthoDB" id="24645at2759"/>
<keyword evidence="2 8" id="KW-0255">Endonuclease</keyword>
<evidence type="ECO:0000256" key="7">
    <source>
        <dbReference type="ARBA" id="ARBA00023242"/>
    </source>
</evidence>
<feature type="compositionally biased region" description="Basic and acidic residues" evidence="9">
    <location>
        <begin position="234"/>
        <end position="250"/>
    </location>
</feature>
<comment type="cofactor">
    <cofactor evidence="8">
        <name>a divalent metal cation</name>
        <dbReference type="ChEBI" id="CHEBI:60240"/>
    </cofactor>
</comment>
<dbReference type="Proteomes" id="UP000188354">
    <property type="component" value="Chromosome LG04"/>
</dbReference>
<gene>
    <name evidence="11" type="ORF">TanjilG_14550</name>
</gene>
<evidence type="ECO:0000256" key="6">
    <source>
        <dbReference type="ARBA" id="ARBA00023204"/>
    </source>
</evidence>
<keyword evidence="3 8" id="KW-0227">DNA damage</keyword>
<protein>
    <recommendedName>
        <fullName evidence="8">Structure-specific endonuclease subunit SLX1 homolog</fullName>
        <ecNumber evidence="8">3.1.-.-</ecNumber>
    </recommendedName>
</protein>
<evidence type="ECO:0000256" key="5">
    <source>
        <dbReference type="ARBA" id="ARBA00023172"/>
    </source>
</evidence>
<feature type="domain" description="GIY-YIG" evidence="10">
    <location>
        <begin position="46"/>
        <end position="128"/>
    </location>
</feature>
<comment type="subcellular location">
    <subcellularLocation>
        <location evidence="8">Nucleus</location>
    </subcellularLocation>
</comment>
<proteinExistence type="inferred from homology"/>
<dbReference type="OMA" id="TFVVPHE"/>
<dbReference type="GO" id="GO:0017108">
    <property type="term" value="F:5'-flap endonuclease activity"/>
    <property type="evidence" value="ECO:0007669"/>
    <property type="project" value="InterPro"/>
</dbReference>
<sequence>MKRKSTKRSESSRTLINSTSSSVIEEEDMQVQHQNRNDNEVSEGNGFFACYLLTSLNPSHKRSTYIGFTVNPRRRIRQHNGEIGAGAFRTKKKRPWEMVMCIYGFPTNVSALQFEWAWQHPAKSLAVRKAAAGFKSLSGLANNIKLAYTMLTLPSWQSMNITVNFFSTKYMNHCAGCPTLPGHMKVKIGSMDELPCYIVGADGLSENEDYSLDEAEFDNNTSNSDSVPDVCDDPIAHDSPKSRNQGDKISEFGWNQEPEPREPPSHSFTSEDPSQSFDCITSPMAKSSAATSSLKRVETIEYTDFTSIPGKSSIELSQPECERSGAISAANKNLEVRSTLTVPYEADIIDLCTPSPSCRNVVSKKRKVSSFLGADFIDLTRSPNFVQL</sequence>
<feature type="region of interest" description="Disordered" evidence="9">
    <location>
        <begin position="1"/>
        <end position="22"/>
    </location>
</feature>
<evidence type="ECO:0000313" key="12">
    <source>
        <dbReference type="Proteomes" id="UP000188354"/>
    </source>
</evidence>
<dbReference type="FunFam" id="3.40.1440.10:FF:000005">
    <property type="entry name" value="Structure-specific endonuclease subunit SLX1 homolog"/>
    <property type="match status" value="1"/>
</dbReference>
<dbReference type="STRING" id="3871.A0A1J7IIT6"/>
<evidence type="ECO:0000313" key="11">
    <source>
        <dbReference type="EMBL" id="OIW14093.1"/>
    </source>
</evidence>
<dbReference type="InterPro" id="IPR050381">
    <property type="entry name" value="SLX1_endonuclease"/>
</dbReference>
<dbReference type="EMBL" id="CM007364">
    <property type="protein sequence ID" value="OIW14093.1"/>
    <property type="molecule type" value="Genomic_DNA"/>
</dbReference>
<name>A0A1J7IIT6_LUPAN</name>
<dbReference type="Gene3D" id="3.40.1440.10">
    <property type="entry name" value="GIY-YIG endonuclease"/>
    <property type="match status" value="1"/>
</dbReference>
<dbReference type="GO" id="GO:0033557">
    <property type="term" value="C:Slx1-Slx4 complex"/>
    <property type="evidence" value="ECO:0007669"/>
    <property type="project" value="UniProtKB-UniRule"/>
</dbReference>
<dbReference type="PANTHER" id="PTHR20208:SF10">
    <property type="entry name" value="STRUCTURE-SPECIFIC ENDONUCLEASE SUBUNIT SLX1"/>
    <property type="match status" value="1"/>
</dbReference>
<feature type="region of interest" description="Disordered" evidence="9">
    <location>
        <begin position="216"/>
        <end position="276"/>
    </location>
</feature>
<keyword evidence="6 8" id="KW-0234">DNA repair</keyword>
<dbReference type="EC" id="3.1.-.-" evidence="8"/>
<dbReference type="KEGG" id="lang:109345202"/>
<evidence type="ECO:0000256" key="2">
    <source>
        <dbReference type="ARBA" id="ARBA00022759"/>
    </source>
</evidence>
<evidence type="ECO:0000256" key="3">
    <source>
        <dbReference type="ARBA" id="ARBA00022763"/>
    </source>
</evidence>
<dbReference type="HAMAP" id="MF_03100">
    <property type="entry name" value="Endonuc_su_Slx1"/>
    <property type="match status" value="1"/>
</dbReference>
<keyword evidence="7 8" id="KW-0539">Nucleus</keyword>
<evidence type="ECO:0000256" key="9">
    <source>
        <dbReference type="SAM" id="MobiDB-lite"/>
    </source>
</evidence>
<feature type="compositionally biased region" description="Polar residues" evidence="9">
    <location>
        <begin position="266"/>
        <end position="276"/>
    </location>
</feature>
<accession>A0A1J7IIT6</accession>
<dbReference type="AlphaFoldDB" id="A0A1J7IIT6"/>
<dbReference type="Pfam" id="PF01541">
    <property type="entry name" value="GIY-YIG"/>
    <property type="match status" value="1"/>
</dbReference>
<organism evidence="11 12">
    <name type="scientific">Lupinus angustifolius</name>
    <name type="common">Narrow-leaved blue lupine</name>
    <dbReference type="NCBI Taxonomy" id="3871"/>
    <lineage>
        <taxon>Eukaryota</taxon>
        <taxon>Viridiplantae</taxon>
        <taxon>Streptophyta</taxon>
        <taxon>Embryophyta</taxon>
        <taxon>Tracheophyta</taxon>
        <taxon>Spermatophyta</taxon>
        <taxon>Magnoliopsida</taxon>
        <taxon>eudicotyledons</taxon>
        <taxon>Gunneridae</taxon>
        <taxon>Pentapetalae</taxon>
        <taxon>rosids</taxon>
        <taxon>fabids</taxon>
        <taxon>Fabales</taxon>
        <taxon>Fabaceae</taxon>
        <taxon>Papilionoideae</taxon>
        <taxon>50 kb inversion clade</taxon>
        <taxon>genistoids sensu lato</taxon>
        <taxon>core genistoids</taxon>
        <taxon>Genisteae</taxon>
        <taxon>Lupinus</taxon>
    </lineage>
</organism>
<keyword evidence="5 8" id="KW-0233">DNA recombination</keyword>
<dbReference type="CDD" id="cd10455">
    <property type="entry name" value="GIY-YIG_SLX1"/>
    <property type="match status" value="1"/>
</dbReference>
<comment type="subunit">
    <text evidence="8">Forms a heterodimer with a member of the SLX4 family.</text>
</comment>
<evidence type="ECO:0000256" key="1">
    <source>
        <dbReference type="ARBA" id="ARBA00022722"/>
    </source>
</evidence>
<dbReference type="SUPFAM" id="SSF82771">
    <property type="entry name" value="GIY-YIG endonuclease"/>
    <property type="match status" value="1"/>
</dbReference>
<evidence type="ECO:0000256" key="8">
    <source>
        <dbReference type="HAMAP-Rule" id="MF_03100"/>
    </source>
</evidence>
<dbReference type="InterPro" id="IPR035901">
    <property type="entry name" value="GIY-YIG_endonuc_sf"/>
</dbReference>
<keyword evidence="1 8" id="KW-0540">Nuclease</keyword>
<dbReference type="InterPro" id="IPR000305">
    <property type="entry name" value="GIY-YIG_endonuc"/>
</dbReference>
<dbReference type="GO" id="GO:0000724">
    <property type="term" value="P:double-strand break repair via homologous recombination"/>
    <property type="evidence" value="ECO:0007669"/>
    <property type="project" value="TreeGrafter"/>
</dbReference>
<reference evidence="11 12" key="1">
    <citation type="journal article" date="2017" name="Plant Biotechnol. J.">
        <title>A comprehensive draft genome sequence for lupin (Lupinus angustifolius), an emerging health food: insights into plant-microbe interactions and legume evolution.</title>
        <authorList>
            <person name="Hane J.K."/>
            <person name="Ming Y."/>
            <person name="Kamphuis L.G."/>
            <person name="Nelson M.N."/>
            <person name="Garg G."/>
            <person name="Atkins C.A."/>
            <person name="Bayer P.E."/>
            <person name="Bravo A."/>
            <person name="Bringans S."/>
            <person name="Cannon S."/>
            <person name="Edwards D."/>
            <person name="Foley R."/>
            <person name="Gao L.L."/>
            <person name="Harrison M.J."/>
            <person name="Huang W."/>
            <person name="Hurgobin B."/>
            <person name="Li S."/>
            <person name="Liu C.W."/>
            <person name="McGrath A."/>
            <person name="Morahan G."/>
            <person name="Murray J."/>
            <person name="Weller J."/>
            <person name="Jian J."/>
            <person name="Singh K.B."/>
        </authorList>
    </citation>
    <scope>NUCLEOTIDE SEQUENCE [LARGE SCALE GENOMIC DNA]</scope>
    <source>
        <strain evidence="12">cv. Tanjil</strain>
        <tissue evidence="11">Whole plant</tissue>
    </source>
</reference>
<dbReference type="Gramene" id="OIW14093">
    <property type="protein sequence ID" value="OIW14093"/>
    <property type="gene ID" value="TanjilG_14550"/>
</dbReference>
<dbReference type="InterPro" id="IPR027520">
    <property type="entry name" value="Slx1"/>
</dbReference>
<comment type="similarity">
    <text evidence="8">Belongs to the SLX1 family.</text>
</comment>